<proteinExistence type="predicted"/>
<dbReference type="AlphaFoldDB" id="A0A401RKJ0"/>
<dbReference type="Proteomes" id="UP000287033">
    <property type="component" value="Unassembled WGS sequence"/>
</dbReference>
<organism evidence="1 2">
    <name type="scientific">Chiloscyllium punctatum</name>
    <name type="common">Brownbanded bambooshark</name>
    <name type="synonym">Hemiscyllium punctatum</name>
    <dbReference type="NCBI Taxonomy" id="137246"/>
    <lineage>
        <taxon>Eukaryota</taxon>
        <taxon>Metazoa</taxon>
        <taxon>Chordata</taxon>
        <taxon>Craniata</taxon>
        <taxon>Vertebrata</taxon>
        <taxon>Chondrichthyes</taxon>
        <taxon>Elasmobranchii</taxon>
        <taxon>Galeomorphii</taxon>
        <taxon>Galeoidea</taxon>
        <taxon>Orectolobiformes</taxon>
        <taxon>Hemiscylliidae</taxon>
        <taxon>Chiloscyllium</taxon>
    </lineage>
</organism>
<name>A0A401RKJ0_CHIPU</name>
<keyword evidence="2" id="KW-1185">Reference proteome</keyword>
<sequence length="87" mass="10460">MQEGYEEGELMCPTDEEEVFQSYQTVSLHCHCQLPRVYYIKNIYTVPRSRLIYLLRYSNLHLDHPTLERVQRQLQDTKPSCLQTPVW</sequence>
<protein>
    <submittedName>
        <fullName evidence="1">Uncharacterized protein</fullName>
    </submittedName>
</protein>
<dbReference type="EMBL" id="BEZZ01001435">
    <property type="protein sequence ID" value="GCC18606.1"/>
    <property type="molecule type" value="Genomic_DNA"/>
</dbReference>
<comment type="caution">
    <text evidence="1">The sequence shown here is derived from an EMBL/GenBank/DDBJ whole genome shotgun (WGS) entry which is preliminary data.</text>
</comment>
<reference evidence="1 2" key="1">
    <citation type="journal article" date="2018" name="Nat. Ecol. Evol.">
        <title>Shark genomes provide insights into elasmobranch evolution and the origin of vertebrates.</title>
        <authorList>
            <person name="Hara Y"/>
            <person name="Yamaguchi K"/>
            <person name="Onimaru K"/>
            <person name="Kadota M"/>
            <person name="Koyanagi M"/>
            <person name="Keeley SD"/>
            <person name="Tatsumi K"/>
            <person name="Tanaka K"/>
            <person name="Motone F"/>
            <person name="Kageyama Y"/>
            <person name="Nozu R"/>
            <person name="Adachi N"/>
            <person name="Nishimura O"/>
            <person name="Nakagawa R"/>
            <person name="Tanegashima C"/>
            <person name="Kiyatake I"/>
            <person name="Matsumoto R"/>
            <person name="Murakumo K"/>
            <person name="Nishida K"/>
            <person name="Terakita A"/>
            <person name="Kuratani S"/>
            <person name="Sato K"/>
            <person name="Hyodo S Kuraku.S."/>
        </authorList>
    </citation>
    <scope>NUCLEOTIDE SEQUENCE [LARGE SCALE GENOMIC DNA]</scope>
</reference>
<accession>A0A401RKJ0</accession>
<evidence type="ECO:0000313" key="1">
    <source>
        <dbReference type="EMBL" id="GCC18606.1"/>
    </source>
</evidence>
<evidence type="ECO:0000313" key="2">
    <source>
        <dbReference type="Proteomes" id="UP000287033"/>
    </source>
</evidence>
<gene>
    <name evidence="1" type="ORF">chiPu_0017995</name>
</gene>